<evidence type="ECO:0000259" key="10">
    <source>
        <dbReference type="PROSITE" id="PS50089"/>
    </source>
</evidence>
<keyword evidence="3" id="KW-0808">Transferase</keyword>
<feature type="region of interest" description="Disordered" evidence="9">
    <location>
        <begin position="348"/>
        <end position="376"/>
    </location>
</feature>
<evidence type="ECO:0000256" key="9">
    <source>
        <dbReference type="SAM" id="MobiDB-lite"/>
    </source>
</evidence>
<evidence type="ECO:0000256" key="4">
    <source>
        <dbReference type="ARBA" id="ARBA00022723"/>
    </source>
</evidence>
<evidence type="ECO:0000256" key="2">
    <source>
        <dbReference type="ARBA" id="ARBA00012483"/>
    </source>
</evidence>
<dbReference type="PROSITE" id="PS50089">
    <property type="entry name" value="ZF_RING_2"/>
    <property type="match status" value="1"/>
</dbReference>
<dbReference type="GO" id="GO:0005737">
    <property type="term" value="C:cytoplasm"/>
    <property type="evidence" value="ECO:0007669"/>
    <property type="project" value="TreeGrafter"/>
</dbReference>
<dbReference type="PANTHER" id="PTHR15710:SF187">
    <property type="entry name" value="RING-TYPE E3 UBIQUITIN TRANSFERASE"/>
    <property type="match status" value="1"/>
</dbReference>
<dbReference type="AlphaFoldDB" id="A0A843W0G7"/>
<dbReference type="InterPro" id="IPR039525">
    <property type="entry name" value="RNF126-like_zinc-ribbon"/>
</dbReference>
<sequence>MSSAAASNGAHSGSGRASAAGDGGLHAPSTFWCYECDMSVALAVSSPPLRCPHCGGDFLEEMEEPRRGPPHSHFRCRPRLPGDLGWAPPDQPHGALGSDDDDFDAMDDLEDTAGEEEDEEAFDRLFNRIVSSISEDITGEAAVGGVRAASKSAVEAIPTVRITEASLAADPCLLCAVCKEEFALRTEARRLPCGHIYHPDCILPWLSQHNSCPLCRFLLPTEDEERRRSLDRADRPHVALGNLLNALEEDMSRGRYDFPRVVMGNLLDAMEQEMDRDLRNTYDRMRSLFPENADILEADDNLRDIEVIMRRLMGRRRSRRPGLSVAAASWPSQFTQSEMDSRVVADYPDRASSRNPLDEVRSVAGSGSGAGGSVDEEGDVVMSEETKKCFYASFFPLYLPPFFEDWIVEKGELRFCALKLGGTEVKFQVALPSASNIMIGWCQDEDGKRLGCIAFPEETQALVHGCGRCLFPKMGE</sequence>
<dbReference type="EC" id="2.3.2.27" evidence="2"/>
<keyword evidence="7" id="KW-0862">Zinc</keyword>
<organism evidence="11 12">
    <name type="scientific">Colocasia esculenta</name>
    <name type="common">Wild taro</name>
    <name type="synonym">Arum esculentum</name>
    <dbReference type="NCBI Taxonomy" id="4460"/>
    <lineage>
        <taxon>Eukaryota</taxon>
        <taxon>Viridiplantae</taxon>
        <taxon>Streptophyta</taxon>
        <taxon>Embryophyta</taxon>
        <taxon>Tracheophyta</taxon>
        <taxon>Spermatophyta</taxon>
        <taxon>Magnoliopsida</taxon>
        <taxon>Liliopsida</taxon>
        <taxon>Araceae</taxon>
        <taxon>Aroideae</taxon>
        <taxon>Colocasieae</taxon>
        <taxon>Colocasia</taxon>
    </lineage>
</organism>
<keyword evidence="5 8" id="KW-0863">Zinc-finger</keyword>
<dbReference type="GO" id="GO:0061630">
    <property type="term" value="F:ubiquitin protein ligase activity"/>
    <property type="evidence" value="ECO:0007669"/>
    <property type="project" value="UniProtKB-EC"/>
</dbReference>
<gene>
    <name evidence="11" type="ORF">Taro_032976</name>
</gene>
<feature type="compositionally biased region" description="Basic and acidic residues" evidence="9">
    <location>
        <begin position="348"/>
        <end position="361"/>
    </location>
</feature>
<dbReference type="OrthoDB" id="8062037at2759"/>
<dbReference type="SUPFAM" id="SSF57850">
    <property type="entry name" value="RING/U-box"/>
    <property type="match status" value="1"/>
</dbReference>
<dbReference type="GO" id="GO:0016567">
    <property type="term" value="P:protein ubiquitination"/>
    <property type="evidence" value="ECO:0007669"/>
    <property type="project" value="TreeGrafter"/>
</dbReference>
<evidence type="ECO:0000256" key="5">
    <source>
        <dbReference type="ARBA" id="ARBA00022771"/>
    </source>
</evidence>
<proteinExistence type="predicted"/>
<comment type="catalytic activity">
    <reaction evidence="1">
        <text>S-ubiquitinyl-[E2 ubiquitin-conjugating enzyme]-L-cysteine + [acceptor protein]-L-lysine = [E2 ubiquitin-conjugating enzyme]-L-cysteine + N(6)-ubiquitinyl-[acceptor protein]-L-lysine.</text>
        <dbReference type="EC" id="2.3.2.27"/>
    </reaction>
</comment>
<reference evidence="11" key="1">
    <citation type="submission" date="2017-07" db="EMBL/GenBank/DDBJ databases">
        <title>Taro Niue Genome Assembly and Annotation.</title>
        <authorList>
            <person name="Atibalentja N."/>
            <person name="Keating K."/>
            <person name="Fields C.J."/>
        </authorList>
    </citation>
    <scope>NUCLEOTIDE SEQUENCE</scope>
    <source>
        <strain evidence="11">Niue_2</strain>
        <tissue evidence="11">Leaf</tissue>
    </source>
</reference>
<protein>
    <recommendedName>
        <fullName evidence="2">RING-type E3 ubiquitin transferase</fullName>
        <ecNumber evidence="2">2.3.2.27</ecNumber>
    </recommendedName>
</protein>
<dbReference type="FunFam" id="3.30.40.10:FF:000022">
    <property type="entry name" value="E3 ubiquitin-protein ligase RING1-like"/>
    <property type="match status" value="1"/>
</dbReference>
<feature type="compositionally biased region" description="Acidic residues" evidence="9">
    <location>
        <begin position="98"/>
        <end position="107"/>
    </location>
</feature>
<evidence type="ECO:0000256" key="8">
    <source>
        <dbReference type="PROSITE-ProRule" id="PRU00175"/>
    </source>
</evidence>
<dbReference type="GO" id="GO:0008270">
    <property type="term" value="F:zinc ion binding"/>
    <property type="evidence" value="ECO:0007669"/>
    <property type="project" value="UniProtKB-KW"/>
</dbReference>
<evidence type="ECO:0000313" key="11">
    <source>
        <dbReference type="EMBL" id="MQM00248.1"/>
    </source>
</evidence>
<evidence type="ECO:0000313" key="12">
    <source>
        <dbReference type="Proteomes" id="UP000652761"/>
    </source>
</evidence>
<dbReference type="SMART" id="SM00184">
    <property type="entry name" value="RING"/>
    <property type="match status" value="1"/>
</dbReference>
<accession>A0A843W0G7</accession>
<evidence type="ECO:0000256" key="3">
    <source>
        <dbReference type="ARBA" id="ARBA00022679"/>
    </source>
</evidence>
<dbReference type="EMBL" id="NMUH01002479">
    <property type="protein sequence ID" value="MQM00248.1"/>
    <property type="molecule type" value="Genomic_DNA"/>
</dbReference>
<dbReference type="Pfam" id="PF13639">
    <property type="entry name" value="zf-RING_2"/>
    <property type="match status" value="1"/>
</dbReference>
<feature type="region of interest" description="Disordered" evidence="9">
    <location>
        <begin position="1"/>
        <end position="21"/>
    </location>
</feature>
<evidence type="ECO:0000256" key="7">
    <source>
        <dbReference type="ARBA" id="ARBA00022833"/>
    </source>
</evidence>
<dbReference type="InterPro" id="IPR001841">
    <property type="entry name" value="Znf_RING"/>
</dbReference>
<evidence type="ECO:0000256" key="6">
    <source>
        <dbReference type="ARBA" id="ARBA00022786"/>
    </source>
</evidence>
<keyword evidence="6" id="KW-0833">Ubl conjugation pathway</keyword>
<keyword evidence="12" id="KW-1185">Reference proteome</keyword>
<dbReference type="InterPro" id="IPR013083">
    <property type="entry name" value="Znf_RING/FYVE/PHD"/>
</dbReference>
<dbReference type="PANTHER" id="PTHR15710">
    <property type="entry name" value="E3 UBIQUITIN-PROTEIN LIGASE PRAJA"/>
    <property type="match status" value="1"/>
</dbReference>
<keyword evidence="4" id="KW-0479">Metal-binding</keyword>
<dbReference type="Gene3D" id="3.30.40.10">
    <property type="entry name" value="Zinc/RING finger domain, C3HC4 (zinc finger)"/>
    <property type="match status" value="1"/>
</dbReference>
<feature type="compositionally biased region" description="Low complexity" evidence="9">
    <location>
        <begin position="1"/>
        <end position="20"/>
    </location>
</feature>
<name>A0A843W0G7_COLES</name>
<evidence type="ECO:0000256" key="1">
    <source>
        <dbReference type="ARBA" id="ARBA00000900"/>
    </source>
</evidence>
<comment type="caution">
    <text evidence="11">The sequence shown here is derived from an EMBL/GenBank/DDBJ whole genome shotgun (WGS) entry which is preliminary data.</text>
</comment>
<dbReference type="Pfam" id="PF14369">
    <property type="entry name" value="Zn_ribbon_19"/>
    <property type="match status" value="1"/>
</dbReference>
<feature type="domain" description="RING-type" evidence="10">
    <location>
        <begin position="175"/>
        <end position="216"/>
    </location>
</feature>
<dbReference type="Proteomes" id="UP000652761">
    <property type="component" value="Unassembled WGS sequence"/>
</dbReference>
<feature type="region of interest" description="Disordered" evidence="9">
    <location>
        <begin position="80"/>
        <end position="107"/>
    </location>
</feature>